<dbReference type="OrthoDB" id="5383057at2759"/>
<evidence type="ECO:0000256" key="1">
    <source>
        <dbReference type="SAM" id="MobiDB-lite"/>
    </source>
</evidence>
<accession>A0A9W4UBQ2</accession>
<reference evidence="2" key="1">
    <citation type="submission" date="2023-01" db="EMBL/GenBank/DDBJ databases">
        <authorList>
            <person name="Van Ghelder C."/>
            <person name="Rancurel C."/>
        </authorList>
    </citation>
    <scope>NUCLEOTIDE SEQUENCE</scope>
    <source>
        <strain evidence="2">CNCM I-4278</strain>
    </source>
</reference>
<dbReference type="EMBL" id="CAOQHR010000003">
    <property type="protein sequence ID" value="CAI6332739.1"/>
    <property type="molecule type" value="Genomic_DNA"/>
</dbReference>
<gene>
    <name evidence="2" type="ORF">PDIGIT_LOCUS5769</name>
</gene>
<feature type="region of interest" description="Disordered" evidence="1">
    <location>
        <begin position="140"/>
        <end position="221"/>
    </location>
</feature>
<evidence type="ECO:0000313" key="3">
    <source>
        <dbReference type="Proteomes" id="UP001152607"/>
    </source>
</evidence>
<organism evidence="2 3">
    <name type="scientific">Periconia digitata</name>
    <dbReference type="NCBI Taxonomy" id="1303443"/>
    <lineage>
        <taxon>Eukaryota</taxon>
        <taxon>Fungi</taxon>
        <taxon>Dikarya</taxon>
        <taxon>Ascomycota</taxon>
        <taxon>Pezizomycotina</taxon>
        <taxon>Dothideomycetes</taxon>
        <taxon>Pleosporomycetidae</taxon>
        <taxon>Pleosporales</taxon>
        <taxon>Massarineae</taxon>
        <taxon>Periconiaceae</taxon>
        <taxon>Periconia</taxon>
    </lineage>
</organism>
<feature type="compositionally biased region" description="Low complexity" evidence="1">
    <location>
        <begin position="103"/>
        <end position="128"/>
    </location>
</feature>
<name>A0A9W4UBQ2_9PLEO</name>
<comment type="caution">
    <text evidence="2">The sequence shown here is derived from an EMBL/GenBank/DDBJ whole genome shotgun (WGS) entry which is preliminary data.</text>
</comment>
<feature type="compositionally biased region" description="Basic and acidic residues" evidence="1">
    <location>
        <begin position="200"/>
        <end position="211"/>
    </location>
</feature>
<evidence type="ECO:0000313" key="2">
    <source>
        <dbReference type="EMBL" id="CAI6332739.1"/>
    </source>
</evidence>
<protein>
    <submittedName>
        <fullName evidence="2">Uncharacterized protein</fullName>
    </submittedName>
</protein>
<keyword evidence="3" id="KW-1185">Reference proteome</keyword>
<dbReference type="AlphaFoldDB" id="A0A9W4UBQ2"/>
<sequence length="221" mass="21665">MASSAGTKVTDPHNTKPESVGVVTSDSLAAESLQESGTFGSGNPNAAASKQPSHSTTTNNTDTSGATTLPPGSSAAARDAQNGQGGTQPLQAGKEQGKNAGVGPTYNTPSTSSSSSTGPSSTSGAANASSVLGTVAGGYAGASETAQNPGVKQPKGKNLTEDSNLEGKTAFGEVGTEQDPGRVAEQAFAQRAAQPGADAGYEKSKLQDGESKFSGLGDEAA</sequence>
<dbReference type="Proteomes" id="UP001152607">
    <property type="component" value="Unassembled WGS sequence"/>
</dbReference>
<feature type="compositionally biased region" description="Polar residues" evidence="1">
    <location>
        <begin position="22"/>
        <end position="54"/>
    </location>
</feature>
<feature type="compositionally biased region" description="Low complexity" evidence="1">
    <location>
        <begin position="55"/>
        <end position="68"/>
    </location>
</feature>
<proteinExistence type="predicted"/>
<feature type="region of interest" description="Disordered" evidence="1">
    <location>
        <begin position="1"/>
        <end position="128"/>
    </location>
</feature>